<dbReference type="Pfam" id="PF02817">
    <property type="entry name" value="E3_binding"/>
    <property type="match status" value="1"/>
</dbReference>
<evidence type="ECO:0000256" key="3">
    <source>
        <dbReference type="ARBA" id="ARBA00022679"/>
    </source>
</evidence>
<organism evidence="10 11">
    <name type="scientific">Deinococcus cellulosilyticus (strain DSM 18568 / NBRC 106333 / KACC 11606 / 5516J-15)</name>
    <dbReference type="NCBI Taxonomy" id="1223518"/>
    <lineage>
        <taxon>Bacteria</taxon>
        <taxon>Thermotogati</taxon>
        <taxon>Deinococcota</taxon>
        <taxon>Deinococci</taxon>
        <taxon>Deinococcales</taxon>
        <taxon>Deinococcaceae</taxon>
        <taxon>Deinococcus</taxon>
    </lineage>
</organism>
<dbReference type="RefSeq" id="WP_146887521.1">
    <property type="nucleotide sequence ID" value="NZ_BJXB01000021.1"/>
</dbReference>
<dbReference type="SUPFAM" id="SSF51230">
    <property type="entry name" value="Single hybrid motif"/>
    <property type="match status" value="1"/>
</dbReference>
<dbReference type="PROSITE" id="PS51826">
    <property type="entry name" value="PSBD"/>
    <property type="match status" value="1"/>
</dbReference>
<dbReference type="InterPro" id="IPR001078">
    <property type="entry name" value="2-oxoacid_DH_actylTfrase"/>
</dbReference>
<evidence type="ECO:0000313" key="10">
    <source>
        <dbReference type="EMBL" id="GEM48445.1"/>
    </source>
</evidence>
<comment type="cofactor">
    <cofactor evidence="1 6">
        <name>(R)-lipoate</name>
        <dbReference type="ChEBI" id="CHEBI:83088"/>
    </cofactor>
</comment>
<comment type="similarity">
    <text evidence="2 6">Belongs to the 2-oxoacid dehydrogenase family.</text>
</comment>
<sequence length="451" mass="49298">MPKEIRLPELAESVVEGEVLRWMVEVGQKIEKDQPYIEVMTDKVTVELPSPISGVLQAQLVKVGDIVPVHAPIAIIAEVGEDTSAQPVATPAQVDALQEQKEDSGDELSLFKAFGEAEQVKMPDSIRQPSAALKENAAQINVPQGSVHGRALAVPAARQLARELEIDINEVKGSGPNGRIRVIDVHKHAESLKPATGGGAPSNFPSPVQYRTPKGYEDRETRVPLRGLRRAISQQMQASHLYTVRTLTVDEANLTALVALREKLKPHLEKEGVKLSYLPFIFKAIIMALKKFPALNTSFDEAKQEIVQKAYYNMGMAVATEAGLVVPVIRDADKKTILDLAQEIQEVAELARTGKLTPERMSGSTFSITNIGSIGALFSFPIINVPDAAIMGIHSIQKRPIVNANDEIVVAHMMYLSLSFDHRLVDGAEAARFCKEVIRLLETPELLVLNA</sequence>
<evidence type="ECO:0000256" key="6">
    <source>
        <dbReference type="RuleBase" id="RU003423"/>
    </source>
</evidence>
<proteinExistence type="inferred from homology"/>
<dbReference type="EC" id="2.3.1.-" evidence="6"/>
<dbReference type="InterPro" id="IPR004167">
    <property type="entry name" value="PSBD"/>
</dbReference>
<dbReference type="OrthoDB" id="9805770at2"/>
<dbReference type="PANTHER" id="PTHR43178:SF5">
    <property type="entry name" value="LIPOAMIDE ACYLTRANSFERASE COMPONENT OF BRANCHED-CHAIN ALPHA-KETO ACID DEHYDROGENASE COMPLEX, MITOCHONDRIAL"/>
    <property type="match status" value="1"/>
</dbReference>
<dbReference type="CDD" id="cd06849">
    <property type="entry name" value="lipoyl_domain"/>
    <property type="match status" value="1"/>
</dbReference>
<dbReference type="Gene3D" id="4.10.320.10">
    <property type="entry name" value="E3-binding domain"/>
    <property type="match status" value="1"/>
</dbReference>
<dbReference type="GO" id="GO:0031405">
    <property type="term" value="F:lipoic acid binding"/>
    <property type="evidence" value="ECO:0007669"/>
    <property type="project" value="TreeGrafter"/>
</dbReference>
<keyword evidence="4 6" id="KW-0450">Lipoyl</keyword>
<gene>
    <name evidence="10" type="ORF">DC3_40800</name>
</gene>
<dbReference type="Proteomes" id="UP000321306">
    <property type="component" value="Unassembled WGS sequence"/>
</dbReference>
<dbReference type="GO" id="GO:0005737">
    <property type="term" value="C:cytoplasm"/>
    <property type="evidence" value="ECO:0007669"/>
    <property type="project" value="TreeGrafter"/>
</dbReference>
<feature type="domain" description="Lipoyl-binding" evidence="8">
    <location>
        <begin position="2"/>
        <end position="77"/>
    </location>
</feature>
<keyword evidence="10" id="KW-0670">Pyruvate</keyword>
<dbReference type="SUPFAM" id="SSF52777">
    <property type="entry name" value="CoA-dependent acyltransferases"/>
    <property type="match status" value="1"/>
</dbReference>
<evidence type="ECO:0000256" key="5">
    <source>
        <dbReference type="ARBA" id="ARBA00023315"/>
    </source>
</evidence>
<protein>
    <recommendedName>
        <fullName evidence="6">Dihydrolipoamide acetyltransferase component of pyruvate dehydrogenase complex</fullName>
        <ecNumber evidence="6">2.3.1.-</ecNumber>
    </recommendedName>
</protein>
<keyword evidence="5 6" id="KW-0012">Acyltransferase</keyword>
<dbReference type="FunFam" id="3.30.559.10:FF:000007">
    <property type="entry name" value="Dihydrolipoamide acetyltransferase component of pyruvate dehydrogenase complex"/>
    <property type="match status" value="1"/>
</dbReference>
<dbReference type="InterPro" id="IPR036625">
    <property type="entry name" value="E3-bd_dom_sf"/>
</dbReference>
<dbReference type="InterPro" id="IPR050743">
    <property type="entry name" value="2-oxoacid_DH_E2_comp"/>
</dbReference>
<dbReference type="Gene3D" id="2.40.50.100">
    <property type="match status" value="1"/>
</dbReference>
<dbReference type="Pfam" id="PF00364">
    <property type="entry name" value="Biotin_lipoyl"/>
    <property type="match status" value="1"/>
</dbReference>
<evidence type="ECO:0000259" key="9">
    <source>
        <dbReference type="PROSITE" id="PS51826"/>
    </source>
</evidence>
<keyword evidence="11" id="KW-1185">Reference proteome</keyword>
<dbReference type="PANTHER" id="PTHR43178">
    <property type="entry name" value="DIHYDROLIPOAMIDE ACETYLTRANSFERASE COMPONENT OF PYRUVATE DEHYDROGENASE COMPLEX"/>
    <property type="match status" value="1"/>
</dbReference>
<dbReference type="PROSITE" id="PS50968">
    <property type="entry name" value="BIOTINYL_LIPOYL"/>
    <property type="match status" value="1"/>
</dbReference>
<dbReference type="InterPro" id="IPR023213">
    <property type="entry name" value="CAT-like_dom_sf"/>
</dbReference>
<dbReference type="InterPro" id="IPR011053">
    <property type="entry name" value="Single_hybrid_motif"/>
</dbReference>
<evidence type="ECO:0000256" key="2">
    <source>
        <dbReference type="ARBA" id="ARBA00007317"/>
    </source>
</evidence>
<dbReference type="AlphaFoldDB" id="A0A511N6H3"/>
<evidence type="ECO:0000256" key="7">
    <source>
        <dbReference type="SAM" id="MobiDB-lite"/>
    </source>
</evidence>
<dbReference type="InterPro" id="IPR000089">
    <property type="entry name" value="Biotin_lipoyl"/>
</dbReference>
<evidence type="ECO:0000313" key="11">
    <source>
        <dbReference type="Proteomes" id="UP000321306"/>
    </source>
</evidence>
<reference evidence="10 11" key="1">
    <citation type="submission" date="2019-07" db="EMBL/GenBank/DDBJ databases">
        <title>Whole genome shotgun sequence of Deinococcus cellulosilyticus NBRC 106333.</title>
        <authorList>
            <person name="Hosoyama A."/>
            <person name="Uohara A."/>
            <person name="Ohji S."/>
            <person name="Ichikawa N."/>
        </authorList>
    </citation>
    <scope>NUCLEOTIDE SEQUENCE [LARGE SCALE GENOMIC DNA]</scope>
    <source>
        <strain evidence="10 11">NBRC 106333</strain>
    </source>
</reference>
<name>A0A511N6H3_DEIC1</name>
<feature type="domain" description="Peripheral subunit-binding (PSBD)" evidence="9">
    <location>
        <begin position="152"/>
        <end position="189"/>
    </location>
</feature>
<evidence type="ECO:0000259" key="8">
    <source>
        <dbReference type="PROSITE" id="PS50968"/>
    </source>
</evidence>
<dbReference type="SUPFAM" id="SSF47005">
    <property type="entry name" value="Peripheral subunit-binding domain of 2-oxo acid dehydrogenase complex"/>
    <property type="match status" value="1"/>
</dbReference>
<evidence type="ECO:0000256" key="1">
    <source>
        <dbReference type="ARBA" id="ARBA00001938"/>
    </source>
</evidence>
<dbReference type="Pfam" id="PF00198">
    <property type="entry name" value="2-oxoacid_dh"/>
    <property type="match status" value="1"/>
</dbReference>
<dbReference type="GO" id="GO:0016407">
    <property type="term" value="F:acetyltransferase activity"/>
    <property type="evidence" value="ECO:0007669"/>
    <property type="project" value="TreeGrafter"/>
</dbReference>
<dbReference type="EMBL" id="BJXB01000021">
    <property type="protein sequence ID" value="GEM48445.1"/>
    <property type="molecule type" value="Genomic_DNA"/>
</dbReference>
<comment type="caution">
    <text evidence="10">The sequence shown here is derived from an EMBL/GenBank/DDBJ whole genome shotgun (WGS) entry which is preliminary data.</text>
</comment>
<dbReference type="Gene3D" id="3.30.559.10">
    <property type="entry name" value="Chloramphenicol acetyltransferase-like domain"/>
    <property type="match status" value="1"/>
</dbReference>
<accession>A0A511N6H3</accession>
<feature type="region of interest" description="Disordered" evidence="7">
    <location>
        <begin position="192"/>
        <end position="214"/>
    </location>
</feature>
<evidence type="ECO:0000256" key="4">
    <source>
        <dbReference type="ARBA" id="ARBA00022823"/>
    </source>
</evidence>
<keyword evidence="3 6" id="KW-0808">Transferase</keyword>